<keyword evidence="16" id="KW-1185">Reference proteome</keyword>
<dbReference type="PANTHER" id="PTHR21248:SF20">
    <property type="entry name" value="CARDIOLIPIN SYNTHASE YWIE-RELATED"/>
    <property type="match status" value="1"/>
</dbReference>
<evidence type="ECO:0000313" key="16">
    <source>
        <dbReference type="Proteomes" id="UP000670776"/>
    </source>
</evidence>
<dbReference type="EMBL" id="JAGJCB010000005">
    <property type="protein sequence ID" value="MBP0903674.1"/>
    <property type="molecule type" value="Genomic_DNA"/>
</dbReference>
<keyword evidence="11" id="KW-1208">Phospholipid metabolism</keyword>
<evidence type="ECO:0000256" key="7">
    <source>
        <dbReference type="ARBA" id="ARBA00022989"/>
    </source>
</evidence>
<dbReference type="CDD" id="cd09112">
    <property type="entry name" value="PLDc_CLS_2"/>
    <property type="match status" value="1"/>
</dbReference>
<proteinExistence type="predicted"/>
<dbReference type="SUPFAM" id="SSF56024">
    <property type="entry name" value="Phospholipase D/nuclease"/>
    <property type="match status" value="2"/>
</dbReference>
<dbReference type="RefSeq" id="WP_209654124.1">
    <property type="nucleotide sequence ID" value="NZ_JAGJCB010000005.1"/>
</dbReference>
<evidence type="ECO:0000256" key="12">
    <source>
        <dbReference type="NCBIfam" id="TIGR04265"/>
    </source>
</evidence>
<feature type="transmembrane region" description="Helical" evidence="13">
    <location>
        <begin position="7"/>
        <end position="25"/>
    </location>
</feature>
<dbReference type="PROSITE" id="PS50035">
    <property type="entry name" value="PLD"/>
    <property type="match status" value="2"/>
</dbReference>
<dbReference type="SMART" id="SM00155">
    <property type="entry name" value="PLDc"/>
    <property type="match status" value="2"/>
</dbReference>
<keyword evidence="8" id="KW-0443">Lipid metabolism</keyword>
<dbReference type="PANTHER" id="PTHR21248">
    <property type="entry name" value="CARDIOLIPIN SYNTHASE"/>
    <property type="match status" value="1"/>
</dbReference>
<evidence type="ECO:0000256" key="1">
    <source>
        <dbReference type="ARBA" id="ARBA00004651"/>
    </source>
</evidence>
<gene>
    <name evidence="15" type="primary">cls</name>
    <name evidence="15" type="ORF">J8H85_07525</name>
</gene>
<evidence type="ECO:0000256" key="9">
    <source>
        <dbReference type="ARBA" id="ARBA00023136"/>
    </source>
</evidence>
<keyword evidence="6" id="KW-0677">Repeat</keyword>
<dbReference type="Pfam" id="PF13396">
    <property type="entry name" value="PLDc_N"/>
    <property type="match status" value="1"/>
</dbReference>
<protein>
    <recommendedName>
        <fullName evidence="12">Cardiolipin synthase</fullName>
        <ecNumber evidence="12">2.7.8.-</ecNumber>
    </recommendedName>
</protein>
<evidence type="ECO:0000256" key="11">
    <source>
        <dbReference type="ARBA" id="ARBA00023264"/>
    </source>
</evidence>
<keyword evidence="3" id="KW-0444">Lipid biosynthesis</keyword>
<dbReference type="Proteomes" id="UP000670776">
    <property type="component" value="Unassembled WGS sequence"/>
</dbReference>
<feature type="domain" description="PLD phosphodiesterase" evidence="14">
    <location>
        <begin position="210"/>
        <end position="237"/>
    </location>
</feature>
<evidence type="ECO:0000256" key="8">
    <source>
        <dbReference type="ARBA" id="ARBA00023098"/>
    </source>
</evidence>
<evidence type="ECO:0000259" key="14">
    <source>
        <dbReference type="PROSITE" id="PS50035"/>
    </source>
</evidence>
<dbReference type="NCBIfam" id="TIGR04265">
    <property type="entry name" value="bac_cardiolipin"/>
    <property type="match status" value="1"/>
</dbReference>
<evidence type="ECO:0000256" key="13">
    <source>
        <dbReference type="SAM" id="Phobius"/>
    </source>
</evidence>
<dbReference type="InterPro" id="IPR001736">
    <property type="entry name" value="PLipase_D/transphosphatidylase"/>
</dbReference>
<dbReference type="InterPro" id="IPR027379">
    <property type="entry name" value="CLS_N"/>
</dbReference>
<evidence type="ECO:0000256" key="4">
    <source>
        <dbReference type="ARBA" id="ARBA00022679"/>
    </source>
</evidence>
<comment type="caution">
    <text evidence="15">The sequence shown here is derived from an EMBL/GenBank/DDBJ whole genome shotgun (WGS) entry which is preliminary data.</text>
</comment>
<feature type="transmembrane region" description="Helical" evidence="13">
    <location>
        <begin position="31"/>
        <end position="51"/>
    </location>
</feature>
<dbReference type="CDD" id="cd09110">
    <property type="entry name" value="PLDc_CLS_1"/>
    <property type="match status" value="1"/>
</dbReference>
<keyword evidence="9 13" id="KW-0472">Membrane</keyword>
<evidence type="ECO:0000256" key="5">
    <source>
        <dbReference type="ARBA" id="ARBA00022692"/>
    </source>
</evidence>
<evidence type="ECO:0000256" key="6">
    <source>
        <dbReference type="ARBA" id="ARBA00022737"/>
    </source>
</evidence>
<evidence type="ECO:0000256" key="10">
    <source>
        <dbReference type="ARBA" id="ARBA00023209"/>
    </source>
</evidence>
<feature type="domain" description="PLD phosphodiesterase" evidence="14">
    <location>
        <begin position="386"/>
        <end position="413"/>
    </location>
</feature>
<organism evidence="15 16">
    <name type="scientific">Mariniflexile gromovii</name>
    <dbReference type="NCBI Taxonomy" id="362523"/>
    <lineage>
        <taxon>Bacteria</taxon>
        <taxon>Pseudomonadati</taxon>
        <taxon>Bacteroidota</taxon>
        <taxon>Flavobacteriia</taxon>
        <taxon>Flavobacteriales</taxon>
        <taxon>Flavobacteriaceae</taxon>
        <taxon>Mariniflexile</taxon>
    </lineage>
</organism>
<dbReference type="InterPro" id="IPR025202">
    <property type="entry name" value="PLD-like_dom"/>
</dbReference>
<evidence type="ECO:0000256" key="3">
    <source>
        <dbReference type="ARBA" id="ARBA00022516"/>
    </source>
</evidence>
<keyword evidence="4" id="KW-0808">Transferase</keyword>
<comment type="subcellular location">
    <subcellularLocation>
        <location evidence="1">Cell membrane</location>
        <topology evidence="1">Multi-pass membrane protein</topology>
    </subcellularLocation>
</comment>
<dbReference type="EC" id="2.7.8.-" evidence="12"/>
<dbReference type="InterPro" id="IPR022924">
    <property type="entry name" value="Cardiolipin_synthase"/>
</dbReference>
<reference evidence="15 16" key="1">
    <citation type="submission" date="2021-04" db="EMBL/GenBank/DDBJ databases">
        <title>Mariniflexile gromovii gen. nov., sp. nov., a gliding bacterium isolated from the sea urchin Strongylocentrotus intermedius.</title>
        <authorList>
            <person name="Ko S."/>
            <person name="Le V."/>
            <person name="Ahn C.-Y."/>
            <person name="Oh H.-M."/>
        </authorList>
    </citation>
    <scope>NUCLEOTIDE SEQUENCE [LARGE SCALE GENOMIC DNA]</scope>
    <source>
        <strain evidence="15 16">KCTC 12570</strain>
    </source>
</reference>
<dbReference type="Gene3D" id="3.30.870.10">
    <property type="entry name" value="Endonuclease Chain A"/>
    <property type="match status" value="2"/>
</dbReference>
<evidence type="ECO:0000313" key="15">
    <source>
        <dbReference type="EMBL" id="MBP0903674.1"/>
    </source>
</evidence>
<name>A0ABS4BSV3_9FLAO</name>
<sequence>MNKLFLILYLIVSLWAIYSVIMYGSRATKSLSWVFTIIMFPFAGPLLYYLFGVNRRKFKFFRLKRSQKENLYNIENEKELRDKFESDFASQKSKKLSKLILNATYLYALQGNKVEILNTGKEAFEAIFKAIEKAEKFIHVQYYIFEKGELQDKFYELFKAKIKEGVEIRMIYDSFGSFSFSGKLKKRFRDIGVKAYPMMPIRFGNLLFTLNYRNHRKIIIIDGKIGFTGGVNVSDKYIKPISDLGVWKDLHVQLEGPVVNSLHRVFIKDYHFSSKKRLLLDSKYLPEPKKIGNSSVQIVTSGPDSNQPAIMQQYIAMISLAETNIFIANPYFIPGSAVLQALVIAAQSGVEVNLLVPKKGDSILATYSMFSNFEEFLSVGINVYVRDCFSHSKVIIIDNEIASVGSGNFDQRSFEHNFETNALIYDSTITAQILDEFNKECSNADKLSYEEFKNRSKIQKFIEGLAKFFSPLL</sequence>
<dbReference type="Pfam" id="PF13091">
    <property type="entry name" value="PLDc_2"/>
    <property type="match status" value="2"/>
</dbReference>
<keyword evidence="5 13" id="KW-0812">Transmembrane</keyword>
<keyword evidence="2" id="KW-1003">Cell membrane</keyword>
<accession>A0ABS4BSV3</accession>
<keyword evidence="7 13" id="KW-1133">Transmembrane helix</keyword>
<keyword evidence="10" id="KW-0594">Phospholipid biosynthesis</keyword>
<evidence type="ECO:0000256" key="2">
    <source>
        <dbReference type="ARBA" id="ARBA00022475"/>
    </source>
</evidence>